<organism evidence="1 2">
    <name type="scientific">Dissostichus mawsoni</name>
    <name type="common">Antarctic cod</name>
    <dbReference type="NCBI Taxonomy" id="36200"/>
    <lineage>
        <taxon>Eukaryota</taxon>
        <taxon>Metazoa</taxon>
        <taxon>Chordata</taxon>
        <taxon>Craniata</taxon>
        <taxon>Vertebrata</taxon>
        <taxon>Euteleostomi</taxon>
        <taxon>Actinopterygii</taxon>
        <taxon>Neopterygii</taxon>
        <taxon>Teleostei</taxon>
        <taxon>Neoteleostei</taxon>
        <taxon>Acanthomorphata</taxon>
        <taxon>Eupercaria</taxon>
        <taxon>Perciformes</taxon>
        <taxon>Notothenioidei</taxon>
        <taxon>Nototheniidae</taxon>
        <taxon>Dissostichus</taxon>
    </lineage>
</organism>
<reference evidence="1 2" key="1">
    <citation type="submission" date="2020-03" db="EMBL/GenBank/DDBJ databases">
        <title>Dissostichus mawsoni Genome sequencing and assembly.</title>
        <authorList>
            <person name="Park H."/>
        </authorList>
    </citation>
    <scope>NUCLEOTIDE SEQUENCE [LARGE SCALE GENOMIC DNA]</scope>
    <source>
        <strain evidence="1">DM0001</strain>
        <tissue evidence="1">Muscle</tissue>
    </source>
</reference>
<gene>
    <name evidence="1" type="ORF">F7725_010485</name>
</gene>
<protein>
    <submittedName>
        <fullName evidence="1">Uncharacterized protein</fullName>
    </submittedName>
</protein>
<dbReference type="AlphaFoldDB" id="A0A7J5XQ46"/>
<comment type="caution">
    <text evidence="1">The sequence shown here is derived from an EMBL/GenBank/DDBJ whole genome shotgun (WGS) entry which is preliminary data.</text>
</comment>
<evidence type="ECO:0000313" key="1">
    <source>
        <dbReference type="EMBL" id="KAF3838717.1"/>
    </source>
</evidence>
<dbReference type="EMBL" id="JAAKFY010000022">
    <property type="protein sequence ID" value="KAF3838717.1"/>
    <property type="molecule type" value="Genomic_DNA"/>
</dbReference>
<name>A0A7J5XQ46_DISMA</name>
<sequence>MEQIASQAKNWGGNEMLMGIKCSALIKKAKADYYLSLTTDCFNDHSKFWKTIKSLQNKKVSSFPLKLKSYTVCTQLILKSLPGLAASTFSFEKLQRRRIEVEEVKKERRAERKYYVKGDGAMRVCET</sequence>
<evidence type="ECO:0000313" key="2">
    <source>
        <dbReference type="Proteomes" id="UP000518266"/>
    </source>
</evidence>
<dbReference type="Proteomes" id="UP000518266">
    <property type="component" value="Unassembled WGS sequence"/>
</dbReference>
<accession>A0A7J5XQ46</accession>
<proteinExistence type="predicted"/>
<feature type="non-terminal residue" evidence="1">
    <location>
        <position position="1"/>
    </location>
</feature>
<keyword evidence="2" id="KW-1185">Reference proteome</keyword>